<sequence length="376" mass="40638">MSTSTLTWQWPWAALAGLLAIAAIVLLIVVLSSRRNTHASGETHATEAPIFSLTDDLATEEAAQQLKSWRRLNRLALALLIAAALIALTLLARPSTVDIGEERASRRDIVLCLDVSGSTLPYDREVIETYLNLVSHFQGERIGLSIFNSTSRTVFPLTDDYDLVTDQLTQAATILKGVETQDDIDKMSDEQYQRIANWLEGTQNRANATSLIGDGVVSCAAMLPGFAYGSTATGTSNDSSDNSADRHNATRQRAASIVLATDNVVSGEPTYTLSAALDLVSSAGITVDGLFSGPKSSESEATTTDMRNLIESHGGFFLTQSNGADISQLVREIDRRREAVSQRDTKAAISDAPGWLTLALAICMAGWMITAWRLRR</sequence>
<dbReference type="Gene3D" id="3.40.50.410">
    <property type="entry name" value="von Willebrand factor, type A domain"/>
    <property type="match status" value="1"/>
</dbReference>
<name>A0A261G0L9_9BIFI</name>
<feature type="transmembrane region" description="Helical" evidence="1">
    <location>
        <begin position="352"/>
        <end position="372"/>
    </location>
</feature>
<accession>A0A261G0L9</accession>
<keyword evidence="3" id="KW-1185">Reference proteome</keyword>
<keyword evidence="1" id="KW-0472">Membrane</keyword>
<reference evidence="2 3" key="1">
    <citation type="journal article" date="2017" name="BMC Genomics">
        <title>Comparative genomic and phylogenomic analyses of the Bifidobacteriaceae family.</title>
        <authorList>
            <person name="Lugli G.A."/>
            <person name="Milani C."/>
            <person name="Turroni F."/>
            <person name="Duranti S."/>
            <person name="Mancabelli L."/>
            <person name="Mangifesta M."/>
            <person name="Ferrario C."/>
            <person name="Modesto M."/>
            <person name="Mattarelli P."/>
            <person name="Jiri K."/>
            <person name="van Sinderen D."/>
            <person name="Ventura M."/>
        </authorList>
    </citation>
    <scope>NUCLEOTIDE SEQUENCE [LARGE SCALE GENOMIC DNA]</scope>
    <source>
        <strain evidence="2 3">DSM 100202</strain>
    </source>
</reference>
<dbReference type="InterPro" id="IPR036465">
    <property type="entry name" value="vWFA_dom_sf"/>
</dbReference>
<evidence type="ECO:0000313" key="2">
    <source>
        <dbReference type="EMBL" id="OZG64546.1"/>
    </source>
</evidence>
<keyword evidence="1" id="KW-0812">Transmembrane</keyword>
<keyword evidence="1" id="KW-1133">Transmembrane helix</keyword>
<protein>
    <submittedName>
        <fullName evidence="2">VWA domain-containing protein</fullName>
    </submittedName>
</protein>
<feature type="transmembrane region" description="Helical" evidence="1">
    <location>
        <begin position="12"/>
        <end position="31"/>
    </location>
</feature>
<dbReference type="Proteomes" id="UP000216074">
    <property type="component" value="Unassembled WGS sequence"/>
</dbReference>
<evidence type="ECO:0000256" key="1">
    <source>
        <dbReference type="SAM" id="Phobius"/>
    </source>
</evidence>
<dbReference type="OrthoDB" id="4623238at2"/>
<evidence type="ECO:0000313" key="3">
    <source>
        <dbReference type="Proteomes" id="UP000216074"/>
    </source>
</evidence>
<comment type="caution">
    <text evidence="2">The sequence shown here is derived from an EMBL/GenBank/DDBJ whole genome shotgun (WGS) entry which is preliminary data.</text>
</comment>
<dbReference type="SUPFAM" id="SSF53300">
    <property type="entry name" value="vWA-like"/>
    <property type="match status" value="1"/>
</dbReference>
<proteinExistence type="predicted"/>
<dbReference type="AlphaFoldDB" id="A0A261G0L9"/>
<feature type="transmembrane region" description="Helical" evidence="1">
    <location>
        <begin position="75"/>
        <end position="92"/>
    </location>
</feature>
<gene>
    <name evidence="2" type="ORF">BHAP_1007</name>
</gene>
<dbReference type="EMBL" id="MWWY01000021">
    <property type="protein sequence ID" value="OZG64546.1"/>
    <property type="molecule type" value="Genomic_DNA"/>
</dbReference>
<organism evidence="2 3">
    <name type="scientific">Bifidobacterium hapali</name>
    <dbReference type="NCBI Taxonomy" id="1630172"/>
    <lineage>
        <taxon>Bacteria</taxon>
        <taxon>Bacillati</taxon>
        <taxon>Actinomycetota</taxon>
        <taxon>Actinomycetes</taxon>
        <taxon>Bifidobacteriales</taxon>
        <taxon>Bifidobacteriaceae</taxon>
        <taxon>Bifidobacterium</taxon>
    </lineage>
</organism>
<dbReference type="RefSeq" id="WP_094729634.1">
    <property type="nucleotide sequence ID" value="NZ_MWWY01000021.1"/>
</dbReference>